<feature type="transmembrane region" description="Helical" evidence="1">
    <location>
        <begin position="87"/>
        <end position="105"/>
    </location>
</feature>
<comment type="caution">
    <text evidence="3">The sequence shown here is derived from an EMBL/GenBank/DDBJ whole genome shotgun (WGS) entry which is preliminary data.</text>
</comment>
<dbReference type="Gene3D" id="1.20.1280.290">
    <property type="match status" value="1"/>
</dbReference>
<reference evidence="3" key="2">
    <citation type="submission" date="2021-04" db="EMBL/GenBank/DDBJ databases">
        <authorList>
            <person name="Gilroy R."/>
        </authorList>
    </citation>
    <scope>NUCLEOTIDE SEQUENCE</scope>
    <source>
        <strain evidence="3">G4-2901</strain>
    </source>
</reference>
<dbReference type="GO" id="GO:0008915">
    <property type="term" value="F:lipid-A-disaccharide synthase activity"/>
    <property type="evidence" value="ECO:0007669"/>
    <property type="project" value="InterPro"/>
</dbReference>
<proteinExistence type="predicted"/>
<dbReference type="SMART" id="SM01259">
    <property type="entry name" value="LAB_N"/>
    <property type="match status" value="2"/>
</dbReference>
<feature type="transmembrane region" description="Helical" evidence="1">
    <location>
        <begin position="32"/>
        <end position="53"/>
    </location>
</feature>
<dbReference type="AlphaFoldDB" id="A0A948WY22"/>
<feature type="transmembrane region" description="Helical" evidence="1">
    <location>
        <begin position="182"/>
        <end position="201"/>
    </location>
</feature>
<evidence type="ECO:0000313" key="4">
    <source>
        <dbReference type="Proteomes" id="UP000783796"/>
    </source>
</evidence>
<feature type="transmembrane region" description="Helical" evidence="1">
    <location>
        <begin position="121"/>
        <end position="145"/>
    </location>
</feature>
<protein>
    <submittedName>
        <fullName evidence="3">Lipid-A-disaccharide synthase N-terminal domain-containing protein</fullName>
    </submittedName>
</protein>
<reference evidence="3" key="1">
    <citation type="journal article" date="2021" name="PeerJ">
        <title>Extensive microbial diversity within the chicken gut microbiome revealed by metagenomics and culture.</title>
        <authorList>
            <person name="Gilroy R."/>
            <person name="Ravi A."/>
            <person name="Getino M."/>
            <person name="Pursley I."/>
            <person name="Horton D.L."/>
            <person name="Alikhan N.F."/>
            <person name="Baker D."/>
            <person name="Gharbi K."/>
            <person name="Hall N."/>
            <person name="Watson M."/>
            <person name="Adriaenssens E.M."/>
            <person name="Foster-Nyarko E."/>
            <person name="Jarju S."/>
            <person name="Secka A."/>
            <person name="Antonio M."/>
            <person name="Oren A."/>
            <person name="Chaudhuri R.R."/>
            <person name="La Ragione R."/>
            <person name="Hildebrand F."/>
            <person name="Pallen M.J."/>
        </authorList>
    </citation>
    <scope>NUCLEOTIDE SEQUENCE</scope>
    <source>
        <strain evidence="3">G4-2901</strain>
    </source>
</reference>
<keyword evidence="1" id="KW-0812">Transmembrane</keyword>
<name>A0A948WY22_9BACT</name>
<feature type="transmembrane region" description="Helical" evidence="1">
    <location>
        <begin position="157"/>
        <end position="176"/>
    </location>
</feature>
<feature type="transmembrane region" description="Helical" evidence="1">
    <location>
        <begin position="59"/>
        <end position="75"/>
    </location>
</feature>
<evidence type="ECO:0000259" key="2">
    <source>
        <dbReference type="SMART" id="SM01259"/>
    </source>
</evidence>
<organism evidence="3 4">
    <name type="scientific">Candidatus Phocaeicola faecigallinarum</name>
    <dbReference type="NCBI Taxonomy" id="2838732"/>
    <lineage>
        <taxon>Bacteria</taxon>
        <taxon>Pseudomonadati</taxon>
        <taxon>Bacteroidota</taxon>
        <taxon>Bacteroidia</taxon>
        <taxon>Bacteroidales</taxon>
        <taxon>Bacteroidaceae</taxon>
        <taxon>Phocaeicola</taxon>
    </lineage>
</organism>
<keyword evidence="1" id="KW-0472">Membrane</keyword>
<dbReference type="Proteomes" id="UP000783796">
    <property type="component" value="Unassembled WGS sequence"/>
</dbReference>
<dbReference type="GO" id="GO:0016020">
    <property type="term" value="C:membrane"/>
    <property type="evidence" value="ECO:0007669"/>
    <property type="project" value="GOC"/>
</dbReference>
<feature type="domain" description="Lipid A biosynthesis N-terminal" evidence="2">
    <location>
        <begin position="128"/>
        <end position="199"/>
    </location>
</feature>
<dbReference type="EMBL" id="JAHLFW010000088">
    <property type="protein sequence ID" value="MBU3838711.1"/>
    <property type="molecule type" value="Genomic_DNA"/>
</dbReference>
<dbReference type="Pfam" id="PF07578">
    <property type="entry name" value="LAB_N"/>
    <property type="match status" value="2"/>
</dbReference>
<dbReference type="InterPro" id="IPR011499">
    <property type="entry name" value="Lipid_A_biosynth_N"/>
</dbReference>
<dbReference type="GO" id="GO:0009245">
    <property type="term" value="P:lipid A biosynthetic process"/>
    <property type="evidence" value="ECO:0007669"/>
    <property type="project" value="InterPro"/>
</dbReference>
<sequence>MTIVYIIGFLAQIFFSARILVQWILSEKAKEIVSPSIFWVLSIAGSYLLFIYGWCRDDFSIILGQIISYYIYIWNLNAKGIWKNINVLLRIILFMTPVAACAFLLESPEQFINQFFKNEDIPIWLLVFGSAGQVIFTLRFIYQLIYSYHKHESKLPIGFWIISLIGSSIIVSYGIFRLDPVLILGQSVGFIAYIRNIILGVRKNKSANLEHK</sequence>
<evidence type="ECO:0000313" key="3">
    <source>
        <dbReference type="EMBL" id="MBU3838711.1"/>
    </source>
</evidence>
<accession>A0A948WY22</accession>
<keyword evidence="1" id="KW-1133">Transmembrane helix</keyword>
<evidence type="ECO:0000256" key="1">
    <source>
        <dbReference type="SAM" id="Phobius"/>
    </source>
</evidence>
<feature type="transmembrane region" description="Helical" evidence="1">
    <location>
        <begin position="6"/>
        <end position="25"/>
    </location>
</feature>
<feature type="domain" description="Lipid A biosynthesis N-terminal" evidence="2">
    <location>
        <begin position="7"/>
        <end position="78"/>
    </location>
</feature>
<gene>
    <name evidence="3" type="ORF">H9777_10465</name>
</gene>